<comment type="caution">
    <text evidence="1">The sequence shown here is derived from an EMBL/GenBank/DDBJ whole genome shotgun (WGS) entry which is preliminary data.</text>
</comment>
<sequence>MADHDPNIFYSGKHDKNTISAEDFTCHVTLKMQSMALTTNTNKLEAFGDFLMAGEPADKWWKARKVTTTLITQWADVQTAFVAKFDVLQAAEKTKQEWEQELSKL</sequence>
<organism evidence="1 2">
    <name type="scientific">Mycena citricolor</name>
    <dbReference type="NCBI Taxonomy" id="2018698"/>
    <lineage>
        <taxon>Eukaryota</taxon>
        <taxon>Fungi</taxon>
        <taxon>Dikarya</taxon>
        <taxon>Basidiomycota</taxon>
        <taxon>Agaricomycotina</taxon>
        <taxon>Agaricomycetes</taxon>
        <taxon>Agaricomycetidae</taxon>
        <taxon>Agaricales</taxon>
        <taxon>Marasmiineae</taxon>
        <taxon>Mycenaceae</taxon>
        <taxon>Mycena</taxon>
    </lineage>
</organism>
<evidence type="ECO:0000313" key="2">
    <source>
        <dbReference type="Proteomes" id="UP001295794"/>
    </source>
</evidence>
<dbReference type="AlphaFoldDB" id="A0AAD2H086"/>
<evidence type="ECO:0000313" key="1">
    <source>
        <dbReference type="EMBL" id="CAK5266295.1"/>
    </source>
</evidence>
<accession>A0AAD2H086</accession>
<protein>
    <submittedName>
        <fullName evidence="1">Uncharacterized protein</fullName>
    </submittedName>
</protein>
<gene>
    <name evidence="1" type="ORF">MYCIT1_LOCUS7987</name>
</gene>
<proteinExistence type="predicted"/>
<reference evidence="1" key="1">
    <citation type="submission" date="2023-11" db="EMBL/GenBank/DDBJ databases">
        <authorList>
            <person name="De Vega J J."/>
            <person name="De Vega J J."/>
        </authorList>
    </citation>
    <scope>NUCLEOTIDE SEQUENCE</scope>
</reference>
<name>A0AAD2H086_9AGAR</name>
<keyword evidence="2" id="KW-1185">Reference proteome</keyword>
<dbReference type="EMBL" id="CAVNYO010000109">
    <property type="protein sequence ID" value="CAK5266295.1"/>
    <property type="molecule type" value="Genomic_DNA"/>
</dbReference>
<dbReference type="Proteomes" id="UP001295794">
    <property type="component" value="Unassembled WGS sequence"/>
</dbReference>